<dbReference type="InterPro" id="IPR058240">
    <property type="entry name" value="rSAM_sf"/>
</dbReference>
<reference evidence="4" key="1">
    <citation type="submission" date="2022-11" db="EMBL/GenBank/DDBJ databases">
        <title>Candidatus Alkanophaga archaea from heated hydrothermal vent sediment oxidize petroleum alkanes.</title>
        <authorList>
            <person name="Zehnle H."/>
            <person name="Laso-Perez R."/>
            <person name="Lipp J."/>
            <person name="Teske A."/>
            <person name="Wegener G."/>
        </authorList>
    </citation>
    <scope>NUCLEOTIDE SEQUENCE</scope>
    <source>
        <strain evidence="4">MCA70</strain>
    </source>
</reference>
<dbReference type="Pfam" id="PF06969">
    <property type="entry name" value="HemN_C"/>
    <property type="match status" value="1"/>
</dbReference>
<evidence type="ECO:0000256" key="2">
    <source>
        <dbReference type="RuleBase" id="RU364116"/>
    </source>
</evidence>
<proteinExistence type="inferred from homology"/>
<keyword evidence="2" id="KW-0949">S-adenosyl-L-methionine</keyword>
<keyword evidence="2" id="KW-0408">Iron</keyword>
<dbReference type="SFLD" id="SFLDS00029">
    <property type="entry name" value="Radical_SAM"/>
    <property type="match status" value="1"/>
</dbReference>
<dbReference type="GO" id="GO:0046872">
    <property type="term" value="F:metal ion binding"/>
    <property type="evidence" value="ECO:0007669"/>
    <property type="project" value="UniProtKB-UniRule"/>
</dbReference>
<keyword evidence="2" id="KW-0004">4Fe-4S</keyword>
<sequence>MENLNAGLYLHVPFCLRKCPYCDFYSIPVKISKSLEKNYLNALKFELTLLKSFLEEKFSIKNISFITFYAGGGTPSLLSPHFYENLFSFLAKNFEFSPEESTLETNPETLTLEKTKAFYRAGFNRISLGVQSFSQKGLKFLGRLHSVKDNLKALNYILKAGFKNFSLDFIFGWKGQEEKTLEKEILKALEFKPTHLSFYELTLEKGTPFYQTFKGKKYWIEDKKLIKFYKLIENTLKNYGYERYEISNYAFPKFKCKHNLIYWKIKPYLGLGPSAVSRIENLRWENPKNFNHYLNTLLKEFKLPLKIVESLDNYELAKEYIFMGLRLKEGVSLNVLKEKFNYNIPKVKLDILIKKKLIEKKKERIRLTFEGKLLHNQVTSFLWESLCN</sequence>
<comment type="similarity">
    <text evidence="1">Belongs to the anaerobic coproporphyrinogen-III oxidase family. HemW subfamily.</text>
</comment>
<dbReference type="GO" id="GO:0005737">
    <property type="term" value="C:cytoplasm"/>
    <property type="evidence" value="ECO:0007669"/>
    <property type="project" value="UniProtKB-SubCell"/>
</dbReference>
<dbReference type="Proteomes" id="UP001144110">
    <property type="component" value="Unassembled WGS sequence"/>
</dbReference>
<feature type="domain" description="Radical SAM core" evidence="3">
    <location>
        <begin position="1"/>
        <end position="242"/>
    </location>
</feature>
<keyword evidence="2" id="KW-0411">Iron-sulfur</keyword>
<dbReference type="InterPro" id="IPR004559">
    <property type="entry name" value="HemW-like"/>
</dbReference>
<dbReference type="SFLD" id="SFLDF00288">
    <property type="entry name" value="HemN-like__clustered_with_nucl"/>
    <property type="match status" value="1"/>
</dbReference>
<dbReference type="AlphaFoldDB" id="A0AAE3P631"/>
<organism evidence="4 5">
    <name type="scientific">Candidatus Thermodesulfobacterium syntrophicum</name>
    <dbReference type="NCBI Taxonomy" id="3060442"/>
    <lineage>
        <taxon>Bacteria</taxon>
        <taxon>Pseudomonadati</taxon>
        <taxon>Thermodesulfobacteriota</taxon>
        <taxon>Thermodesulfobacteria</taxon>
        <taxon>Thermodesulfobacteriales</taxon>
        <taxon>Thermodesulfobacteriaceae</taxon>
        <taxon>Thermodesulfobacterium</taxon>
    </lineage>
</organism>
<dbReference type="InterPro" id="IPR007197">
    <property type="entry name" value="rSAM"/>
</dbReference>
<comment type="subcellular location">
    <subcellularLocation>
        <location evidence="2">Cytoplasm</location>
    </subcellularLocation>
</comment>
<dbReference type="GO" id="GO:0004109">
    <property type="term" value="F:coproporphyrinogen oxidase activity"/>
    <property type="evidence" value="ECO:0007669"/>
    <property type="project" value="InterPro"/>
</dbReference>
<evidence type="ECO:0000256" key="1">
    <source>
        <dbReference type="ARBA" id="ARBA00006100"/>
    </source>
</evidence>
<keyword evidence="2" id="KW-0143">Chaperone</keyword>
<dbReference type="PROSITE" id="PS51918">
    <property type="entry name" value="RADICAL_SAM"/>
    <property type="match status" value="1"/>
</dbReference>
<dbReference type="InterPro" id="IPR034505">
    <property type="entry name" value="Coproporphyrinogen-III_oxidase"/>
</dbReference>
<keyword evidence="2" id="KW-0479">Metal-binding</keyword>
<dbReference type="EMBL" id="JAPHEG010000003">
    <property type="protein sequence ID" value="MDF2953586.1"/>
    <property type="molecule type" value="Genomic_DNA"/>
</dbReference>
<dbReference type="GO" id="GO:0051539">
    <property type="term" value="F:4 iron, 4 sulfur cluster binding"/>
    <property type="evidence" value="ECO:0007669"/>
    <property type="project" value="UniProtKB-UniRule"/>
</dbReference>
<dbReference type="CDD" id="cd01335">
    <property type="entry name" value="Radical_SAM"/>
    <property type="match status" value="1"/>
</dbReference>
<dbReference type="SFLD" id="SFLDF00562">
    <property type="entry name" value="HemN-like__clustered_with_heat"/>
    <property type="match status" value="1"/>
</dbReference>
<dbReference type="PANTHER" id="PTHR13932:SF5">
    <property type="entry name" value="RADICAL S-ADENOSYL METHIONINE DOMAIN-CONTAINING PROTEIN 1, MITOCHONDRIAL"/>
    <property type="match status" value="1"/>
</dbReference>
<accession>A0AAE3P631</accession>
<dbReference type="SFLD" id="SFLDG01065">
    <property type="entry name" value="anaerobic_coproporphyrinogen-I"/>
    <property type="match status" value="1"/>
</dbReference>
<evidence type="ECO:0000259" key="3">
    <source>
        <dbReference type="PROSITE" id="PS51918"/>
    </source>
</evidence>
<dbReference type="SUPFAM" id="SSF102114">
    <property type="entry name" value="Radical SAM enzymes"/>
    <property type="match status" value="1"/>
</dbReference>
<evidence type="ECO:0000313" key="4">
    <source>
        <dbReference type="EMBL" id="MDF2953586.1"/>
    </source>
</evidence>
<dbReference type="SMART" id="SM00729">
    <property type="entry name" value="Elp3"/>
    <property type="match status" value="1"/>
</dbReference>
<name>A0AAE3P631_9BACT</name>
<dbReference type="PANTHER" id="PTHR13932">
    <property type="entry name" value="COPROPORPHYRINIGEN III OXIDASE"/>
    <property type="match status" value="1"/>
</dbReference>
<gene>
    <name evidence="4" type="ORF">OD816_000831</name>
</gene>
<dbReference type="GO" id="GO:0006779">
    <property type="term" value="P:porphyrin-containing compound biosynthetic process"/>
    <property type="evidence" value="ECO:0007669"/>
    <property type="project" value="InterPro"/>
</dbReference>
<comment type="caution">
    <text evidence="4">The sequence shown here is derived from an EMBL/GenBank/DDBJ whole genome shotgun (WGS) entry which is preliminary data.</text>
</comment>
<keyword evidence="2" id="KW-0963">Cytoplasm</keyword>
<dbReference type="Pfam" id="PF04055">
    <property type="entry name" value="Radical_SAM"/>
    <property type="match status" value="1"/>
</dbReference>
<evidence type="ECO:0000313" key="5">
    <source>
        <dbReference type="Proteomes" id="UP001144110"/>
    </source>
</evidence>
<comment type="function">
    <text evidence="2">Probably acts as a heme chaperone, transferring heme to an unknown acceptor. Binds one molecule of heme per monomer, possibly covalently. Binds 1 [4Fe-4S] cluster. The cluster is coordinated with 3 cysteines and an exchangeable S-adenosyl-L-methionine.</text>
</comment>
<dbReference type="InterPro" id="IPR006638">
    <property type="entry name" value="Elp3/MiaA/NifB-like_rSAM"/>
</dbReference>
<protein>
    <recommendedName>
        <fullName evidence="2">Heme chaperone HemW</fullName>
    </recommendedName>
</protein>
<keyword evidence="2" id="KW-0349">Heme</keyword>
<dbReference type="InterPro" id="IPR010723">
    <property type="entry name" value="HemN_C"/>
</dbReference>
<dbReference type="NCBIfam" id="TIGR00539">
    <property type="entry name" value="hemN_rel"/>
    <property type="match status" value="1"/>
</dbReference>
<dbReference type="Gene3D" id="3.30.750.200">
    <property type="match status" value="1"/>
</dbReference>